<feature type="compositionally biased region" description="Polar residues" evidence="2">
    <location>
        <begin position="338"/>
        <end position="355"/>
    </location>
</feature>
<feature type="compositionally biased region" description="Basic and acidic residues" evidence="2">
    <location>
        <begin position="20"/>
        <end position="34"/>
    </location>
</feature>
<feature type="region of interest" description="Disordered" evidence="2">
    <location>
        <begin position="1"/>
        <end position="254"/>
    </location>
</feature>
<gene>
    <name evidence="3" type="ORF">BXZ70DRAFT_311315</name>
</gene>
<feature type="compositionally biased region" description="Pro residues" evidence="2">
    <location>
        <begin position="92"/>
        <end position="102"/>
    </location>
</feature>
<feature type="compositionally biased region" description="Basic and acidic residues" evidence="2">
    <location>
        <begin position="187"/>
        <end position="200"/>
    </location>
</feature>
<reference evidence="3" key="1">
    <citation type="journal article" date="2021" name="New Phytol.">
        <title>Evolutionary innovations through gain and loss of genes in the ectomycorrhizal Boletales.</title>
        <authorList>
            <person name="Wu G."/>
            <person name="Miyauchi S."/>
            <person name="Morin E."/>
            <person name="Kuo A."/>
            <person name="Drula E."/>
            <person name="Varga T."/>
            <person name="Kohler A."/>
            <person name="Feng B."/>
            <person name="Cao Y."/>
            <person name="Lipzen A."/>
            <person name="Daum C."/>
            <person name="Hundley H."/>
            <person name="Pangilinan J."/>
            <person name="Johnson J."/>
            <person name="Barry K."/>
            <person name="LaButti K."/>
            <person name="Ng V."/>
            <person name="Ahrendt S."/>
            <person name="Min B."/>
            <person name="Choi I.G."/>
            <person name="Park H."/>
            <person name="Plett J.M."/>
            <person name="Magnuson J."/>
            <person name="Spatafora J.W."/>
            <person name="Nagy L.G."/>
            <person name="Henrissat B."/>
            <person name="Grigoriev I.V."/>
            <person name="Yang Z.L."/>
            <person name="Xu J."/>
            <person name="Martin F.M."/>
        </authorList>
    </citation>
    <scope>NUCLEOTIDE SEQUENCE</scope>
    <source>
        <strain evidence="3">KKN 215</strain>
    </source>
</reference>
<feature type="compositionally biased region" description="Low complexity" evidence="2">
    <location>
        <begin position="568"/>
        <end position="583"/>
    </location>
</feature>
<dbReference type="OrthoDB" id="2804750at2759"/>
<protein>
    <submittedName>
        <fullName evidence="3">Uncharacterized protein</fullName>
    </submittedName>
</protein>
<feature type="region of interest" description="Disordered" evidence="2">
    <location>
        <begin position="317"/>
        <end position="355"/>
    </location>
</feature>
<feature type="region of interest" description="Disordered" evidence="2">
    <location>
        <begin position="535"/>
        <end position="605"/>
    </location>
</feature>
<keyword evidence="1" id="KW-0175">Coiled coil</keyword>
<feature type="compositionally biased region" description="Low complexity" evidence="2">
    <location>
        <begin position="165"/>
        <end position="183"/>
    </location>
</feature>
<keyword evidence="4" id="KW-1185">Reference proteome</keyword>
<evidence type="ECO:0000256" key="1">
    <source>
        <dbReference type="SAM" id="Coils"/>
    </source>
</evidence>
<organism evidence="3 4">
    <name type="scientific">Cristinia sonorae</name>
    <dbReference type="NCBI Taxonomy" id="1940300"/>
    <lineage>
        <taxon>Eukaryota</taxon>
        <taxon>Fungi</taxon>
        <taxon>Dikarya</taxon>
        <taxon>Basidiomycota</taxon>
        <taxon>Agaricomycotina</taxon>
        <taxon>Agaricomycetes</taxon>
        <taxon>Agaricomycetidae</taxon>
        <taxon>Agaricales</taxon>
        <taxon>Pleurotineae</taxon>
        <taxon>Stephanosporaceae</taxon>
        <taxon>Cristinia</taxon>
    </lineage>
</organism>
<feature type="compositionally biased region" description="Basic and acidic residues" evidence="2">
    <location>
        <begin position="544"/>
        <end position="561"/>
    </location>
</feature>
<feature type="compositionally biased region" description="Polar residues" evidence="2">
    <location>
        <begin position="317"/>
        <end position="330"/>
    </location>
</feature>
<evidence type="ECO:0000313" key="3">
    <source>
        <dbReference type="EMBL" id="KAH8097100.1"/>
    </source>
</evidence>
<proteinExistence type="predicted"/>
<feature type="coiled-coil region" evidence="1">
    <location>
        <begin position="273"/>
        <end position="307"/>
    </location>
</feature>
<evidence type="ECO:0000256" key="2">
    <source>
        <dbReference type="SAM" id="MobiDB-lite"/>
    </source>
</evidence>
<feature type="compositionally biased region" description="Low complexity" evidence="2">
    <location>
        <begin position="133"/>
        <end position="147"/>
    </location>
</feature>
<feature type="compositionally biased region" description="Polar residues" evidence="2">
    <location>
        <begin position="1"/>
        <end position="18"/>
    </location>
</feature>
<sequence length="620" mass="66005">MSSTKSVSITSPTSSTFSEIPRRASRLREPRDQADQLSPTSTIRATEEIPPPRTPSRLSINTAGHAAIKSSPATTTPSKLSFRRASRSPSPAGSPPTAPLPSLPSEKVDKSPSPAPNRVSMPAPSSATTSGQSPSIPTIPSLPSTTSARLSAVPLRQQVLRPRANTIPISPNSHSPPSTSPITECGKPQEKETAKEKPTESPEVVTISRGSSISKKYHERSEDTIRRGSCSTTASTPRADFGTPPPRKVTDSPLYGDVMSLRATHEEYVQSIRETHAMEKAELIRRIDQLEREARKREREIKGLRWLVMNANNGTLGTSSDLSKSLSAAETQGRFRSGSKSSELSQVSTASSGISNMYRKEPIEAVPPTLSHLYSPRTSTEEGLYELQSTVSDLIAPVEITPPLGETRTQATDSNDKQARIATRLRRANTLPDGISSLPTIITPPVTAAPSSKTARRTSSPILPPTTPPSIISIARSPPLTKAGTGLGIHNINIPSIPTSPSSLSHNRLSTTDTTLSSISTIPSLISNVSTASSSALSAIPESDPSREPSIREKEERDARRASRALKRLSASSTTASVGTGSSPYHSLAQPLSASQKPDKSTSIDDVLKKLRAFGGPGDH</sequence>
<feature type="region of interest" description="Disordered" evidence="2">
    <location>
        <begin position="442"/>
        <end position="476"/>
    </location>
</feature>
<evidence type="ECO:0000313" key="4">
    <source>
        <dbReference type="Proteomes" id="UP000813824"/>
    </source>
</evidence>
<feature type="compositionally biased region" description="Polar residues" evidence="2">
    <location>
        <begin position="35"/>
        <end position="44"/>
    </location>
</feature>
<dbReference type="AlphaFoldDB" id="A0A8K0UM11"/>
<feature type="compositionally biased region" description="Polar residues" evidence="2">
    <location>
        <begin position="123"/>
        <end position="132"/>
    </location>
</feature>
<dbReference type="Proteomes" id="UP000813824">
    <property type="component" value="Unassembled WGS sequence"/>
</dbReference>
<name>A0A8K0UM11_9AGAR</name>
<comment type="caution">
    <text evidence="3">The sequence shown here is derived from an EMBL/GenBank/DDBJ whole genome shotgun (WGS) entry which is preliminary data.</text>
</comment>
<dbReference type="EMBL" id="JAEVFJ010000021">
    <property type="protein sequence ID" value="KAH8097100.1"/>
    <property type="molecule type" value="Genomic_DNA"/>
</dbReference>
<accession>A0A8K0UM11</accession>